<evidence type="ECO:0000313" key="3">
    <source>
        <dbReference type="Proteomes" id="UP001215598"/>
    </source>
</evidence>
<keyword evidence="3" id="KW-1185">Reference proteome</keyword>
<feature type="region of interest" description="Disordered" evidence="1">
    <location>
        <begin position="386"/>
        <end position="414"/>
    </location>
</feature>
<dbReference type="Proteomes" id="UP001215598">
    <property type="component" value="Unassembled WGS sequence"/>
</dbReference>
<organism evidence="2 3">
    <name type="scientific">Mycena metata</name>
    <dbReference type="NCBI Taxonomy" id="1033252"/>
    <lineage>
        <taxon>Eukaryota</taxon>
        <taxon>Fungi</taxon>
        <taxon>Dikarya</taxon>
        <taxon>Basidiomycota</taxon>
        <taxon>Agaricomycotina</taxon>
        <taxon>Agaricomycetes</taxon>
        <taxon>Agaricomycetidae</taxon>
        <taxon>Agaricales</taxon>
        <taxon>Marasmiineae</taxon>
        <taxon>Mycenaceae</taxon>
        <taxon>Mycena</taxon>
    </lineage>
</organism>
<sequence length="538" mass="60374">MPPKGSSNLRNEGNIGRATDFRFNEDRTQVQCRACNDHLALERRSWILVKNGAGHLTTPPHLKAVQLAKERERGRERERETAAAINVREMQFVAPRFSGPVAAASSADLRLVANAGLMGVDEQRKGYGRSRKVRVEEGRCWRVADTHTNGENTSSALIDWNDRAESCPKIIPRSGNHVAAESQKCTADVAESDWTSFSKCAINGGHGIVNEHRRTNGCITANIAELVLPSVIFWQASSKAASRMIFQHRDVPETHMPPQKTLSAREYYLISLSRKFYNKGFFISRKKKTFESHTLLVERAAWSRLPAVQYQGMLYQPLLHLPSPADLNGSLKYLQLPPIRTAHAIKPKTSRVCFDLTKDSFWWCLKINTLSQKEYTVDRLVNQSTLAERSQSKAGGKAESGTSANRGNNQTKSAQLGDLPLADWALLAPIWRDKISPAISESLTENFRRKQDSKRLQKHQKLPATKLSILNPMSLTCFGILHQVELVAAHGPFDNDNDIRSFQWFSTKSGGLKWRGDFPSAKPALRGPSRLRLMRVDE</sequence>
<feature type="compositionally biased region" description="Polar residues" evidence="1">
    <location>
        <begin position="400"/>
        <end position="414"/>
    </location>
</feature>
<dbReference type="EMBL" id="JARKIB010000208">
    <property type="protein sequence ID" value="KAJ7723778.1"/>
    <property type="molecule type" value="Genomic_DNA"/>
</dbReference>
<dbReference type="AlphaFoldDB" id="A0AAD7HMD1"/>
<comment type="caution">
    <text evidence="2">The sequence shown here is derived from an EMBL/GenBank/DDBJ whole genome shotgun (WGS) entry which is preliminary data.</text>
</comment>
<evidence type="ECO:0000256" key="1">
    <source>
        <dbReference type="SAM" id="MobiDB-lite"/>
    </source>
</evidence>
<protein>
    <submittedName>
        <fullName evidence="2">Uncharacterized protein</fullName>
    </submittedName>
</protein>
<reference evidence="2" key="1">
    <citation type="submission" date="2023-03" db="EMBL/GenBank/DDBJ databases">
        <title>Massive genome expansion in bonnet fungi (Mycena s.s.) driven by repeated elements and novel gene families across ecological guilds.</title>
        <authorList>
            <consortium name="Lawrence Berkeley National Laboratory"/>
            <person name="Harder C.B."/>
            <person name="Miyauchi S."/>
            <person name="Viragh M."/>
            <person name="Kuo A."/>
            <person name="Thoen E."/>
            <person name="Andreopoulos B."/>
            <person name="Lu D."/>
            <person name="Skrede I."/>
            <person name="Drula E."/>
            <person name="Henrissat B."/>
            <person name="Morin E."/>
            <person name="Kohler A."/>
            <person name="Barry K."/>
            <person name="LaButti K."/>
            <person name="Morin E."/>
            <person name="Salamov A."/>
            <person name="Lipzen A."/>
            <person name="Mereny Z."/>
            <person name="Hegedus B."/>
            <person name="Baldrian P."/>
            <person name="Stursova M."/>
            <person name="Weitz H."/>
            <person name="Taylor A."/>
            <person name="Grigoriev I.V."/>
            <person name="Nagy L.G."/>
            <person name="Martin F."/>
            <person name="Kauserud H."/>
        </authorList>
    </citation>
    <scope>NUCLEOTIDE SEQUENCE</scope>
    <source>
        <strain evidence="2">CBHHK182m</strain>
    </source>
</reference>
<name>A0AAD7HMD1_9AGAR</name>
<proteinExistence type="predicted"/>
<accession>A0AAD7HMD1</accession>
<evidence type="ECO:0000313" key="2">
    <source>
        <dbReference type="EMBL" id="KAJ7723778.1"/>
    </source>
</evidence>
<gene>
    <name evidence="2" type="ORF">B0H16DRAFT_1472689</name>
</gene>